<dbReference type="AlphaFoldDB" id="A0AA88LYQ3"/>
<dbReference type="EMBL" id="JAUPFM010000016">
    <property type="protein sequence ID" value="KAK2826849.1"/>
    <property type="molecule type" value="Genomic_DNA"/>
</dbReference>
<comment type="caution">
    <text evidence="1">The sequence shown here is derived from an EMBL/GenBank/DDBJ whole genome shotgun (WGS) entry which is preliminary data.</text>
</comment>
<dbReference type="GO" id="GO:0051225">
    <property type="term" value="P:spindle assembly"/>
    <property type="evidence" value="ECO:0007669"/>
    <property type="project" value="InterPro"/>
</dbReference>
<dbReference type="GO" id="GO:0070652">
    <property type="term" value="C:HAUS complex"/>
    <property type="evidence" value="ECO:0007669"/>
    <property type="project" value="InterPro"/>
</dbReference>
<dbReference type="GO" id="GO:0007098">
    <property type="term" value="P:centrosome cycle"/>
    <property type="evidence" value="ECO:0007669"/>
    <property type="project" value="InterPro"/>
</dbReference>
<dbReference type="PANTHER" id="PTHR16039">
    <property type="entry name" value="HAUS AUGMIN-LIKE COMPLEX SUBUNIT 2"/>
    <property type="match status" value="1"/>
</dbReference>
<protein>
    <recommendedName>
        <fullName evidence="3">HAUS augmin-like complex subunit 2</fullName>
    </recommendedName>
</protein>
<dbReference type="InterPro" id="IPR026242">
    <property type="entry name" value="HAUS2_metazoa"/>
</dbReference>
<dbReference type="PRINTS" id="PR02088">
    <property type="entry name" value="HAUSAUGMINL2"/>
</dbReference>
<dbReference type="Proteomes" id="UP001187415">
    <property type="component" value="Unassembled WGS sequence"/>
</dbReference>
<reference evidence="1" key="1">
    <citation type="submission" date="2023-07" db="EMBL/GenBank/DDBJ databases">
        <title>Chromosome-level Genome Assembly of Striped Snakehead (Channa striata).</title>
        <authorList>
            <person name="Liu H."/>
        </authorList>
    </citation>
    <scope>NUCLEOTIDE SEQUENCE</scope>
    <source>
        <strain evidence="1">Gz</strain>
        <tissue evidence="1">Muscle</tissue>
    </source>
</reference>
<dbReference type="Pfam" id="PF15003">
    <property type="entry name" value="HAUS2"/>
    <property type="match status" value="1"/>
</dbReference>
<sequence>MLQWDISPFSMSPAASLLTRCVSRGALSQEDIDYASSRLSPTFSTHLDDAEQQISTQRHFDQLQLEMQLLKMELENADVTHTHHLTCRFQLLQVFCSHLQDILKEQNSLRQRLMRPLGRTNLPVQAHLHRSVVNSVKLLLDFIENLDEKLKSVHNWTRTRGHLTQLDASITKLLAQVVELQTLSSQSPTGGVCTRHLDLSADPLTLSTAPSIQTHPIQIRPSSWF</sequence>
<proteinExistence type="predicted"/>
<evidence type="ECO:0000313" key="1">
    <source>
        <dbReference type="EMBL" id="KAK2826849.1"/>
    </source>
</evidence>
<keyword evidence="2" id="KW-1185">Reference proteome</keyword>
<evidence type="ECO:0008006" key="3">
    <source>
        <dbReference type="Google" id="ProtNLM"/>
    </source>
</evidence>
<gene>
    <name evidence="1" type="ORF">Q5P01_021063</name>
</gene>
<dbReference type="GO" id="GO:0007020">
    <property type="term" value="P:microtubule nucleation"/>
    <property type="evidence" value="ECO:0007669"/>
    <property type="project" value="TreeGrafter"/>
</dbReference>
<dbReference type="InterPro" id="IPR028346">
    <property type="entry name" value="HAUS2"/>
</dbReference>
<dbReference type="PANTHER" id="PTHR16039:SF1">
    <property type="entry name" value="HAUS AUGMIN-LIKE COMPLEX SUBUNIT 2"/>
    <property type="match status" value="1"/>
</dbReference>
<evidence type="ECO:0000313" key="2">
    <source>
        <dbReference type="Proteomes" id="UP001187415"/>
    </source>
</evidence>
<name>A0AA88LYQ3_CHASR</name>
<dbReference type="GO" id="GO:1990498">
    <property type="term" value="C:mitotic spindle microtubule"/>
    <property type="evidence" value="ECO:0007669"/>
    <property type="project" value="TreeGrafter"/>
</dbReference>
<organism evidence="1 2">
    <name type="scientific">Channa striata</name>
    <name type="common">Snakehead murrel</name>
    <name type="synonym">Ophicephalus striatus</name>
    <dbReference type="NCBI Taxonomy" id="64152"/>
    <lineage>
        <taxon>Eukaryota</taxon>
        <taxon>Metazoa</taxon>
        <taxon>Chordata</taxon>
        <taxon>Craniata</taxon>
        <taxon>Vertebrata</taxon>
        <taxon>Euteleostomi</taxon>
        <taxon>Actinopterygii</taxon>
        <taxon>Neopterygii</taxon>
        <taxon>Teleostei</taxon>
        <taxon>Neoteleostei</taxon>
        <taxon>Acanthomorphata</taxon>
        <taxon>Anabantaria</taxon>
        <taxon>Anabantiformes</taxon>
        <taxon>Channoidei</taxon>
        <taxon>Channidae</taxon>
        <taxon>Channa</taxon>
    </lineage>
</organism>
<dbReference type="GO" id="GO:0005813">
    <property type="term" value="C:centrosome"/>
    <property type="evidence" value="ECO:0007669"/>
    <property type="project" value="TreeGrafter"/>
</dbReference>
<accession>A0AA88LYQ3</accession>